<keyword evidence="5 6" id="KW-0012">Acyltransferase</keyword>
<dbReference type="GO" id="GO:0009245">
    <property type="term" value="P:lipid A biosynthetic process"/>
    <property type="evidence" value="ECO:0007669"/>
    <property type="project" value="UniProtKB-UniRule"/>
</dbReference>
<organism evidence="8 9">
    <name type="scientific">Syntrophotalea acetylenica</name>
    <name type="common">Pelobacter acetylenicus</name>
    <dbReference type="NCBI Taxonomy" id="29542"/>
    <lineage>
        <taxon>Bacteria</taxon>
        <taxon>Pseudomonadati</taxon>
        <taxon>Thermodesulfobacteriota</taxon>
        <taxon>Desulfuromonadia</taxon>
        <taxon>Desulfuromonadales</taxon>
        <taxon>Syntrophotaleaceae</taxon>
        <taxon>Syntrophotalea</taxon>
    </lineage>
</organism>
<dbReference type="InterPro" id="IPR001451">
    <property type="entry name" value="Hexapep"/>
</dbReference>
<dbReference type="PANTHER" id="PTHR43480">
    <property type="entry name" value="ACYL-[ACYL-CARRIER-PROTEIN]--UDP-N-ACETYLGLUCOSAMINE O-ACYLTRANSFERASE"/>
    <property type="match status" value="1"/>
</dbReference>
<dbReference type="RefSeq" id="WP_072287329.1">
    <property type="nucleotide sequence ID" value="NZ_CP015455.1"/>
</dbReference>
<sequence length="256" mass="27697">MIHKTAIVEDGARIHDSVEIGPYAVIGSHVSIDAGTRIGAHAVVEGWTRIGKDNRIFQFASIGAEPQDLKFHGEQSTLRIGDRNTIREFVTMHRGTQDGGGETVVGSDNLFMAYAHVAHDCAIGNRVILANGATLGGHVKVDDWAILGGLSAVHQFTRVGCHAMISGGSMVAQDIAPYIIAQGDRAKAAGINLVGLKRRNFSDALVRDIKQAYKLMFRSNLRQEEALSRITAEISDAPEIRAFVDFIRASERGVAR</sequence>
<dbReference type="GO" id="GO:0016020">
    <property type="term" value="C:membrane"/>
    <property type="evidence" value="ECO:0007669"/>
    <property type="project" value="GOC"/>
</dbReference>
<evidence type="ECO:0000256" key="6">
    <source>
        <dbReference type="HAMAP-Rule" id="MF_00387"/>
    </source>
</evidence>
<dbReference type="GO" id="GO:0008780">
    <property type="term" value="F:acyl-[acyl-carrier-protein]-UDP-N-acetylglucosamine O-acyltransferase activity"/>
    <property type="evidence" value="ECO:0007669"/>
    <property type="project" value="UniProtKB-UniRule"/>
</dbReference>
<accession>A0A1L3GIH4</accession>
<proteinExistence type="inferred from homology"/>
<dbReference type="Gene3D" id="1.20.1180.10">
    <property type="entry name" value="Udp N-acetylglucosamine O-acyltransferase, C-terminal domain"/>
    <property type="match status" value="1"/>
</dbReference>
<evidence type="ECO:0000259" key="7">
    <source>
        <dbReference type="Pfam" id="PF13720"/>
    </source>
</evidence>
<dbReference type="STRING" id="29542.A6070_05010"/>
<dbReference type="Pfam" id="PF00132">
    <property type="entry name" value="Hexapep"/>
    <property type="match status" value="2"/>
</dbReference>
<dbReference type="HAMAP" id="MF_00387">
    <property type="entry name" value="LpxA"/>
    <property type="match status" value="1"/>
</dbReference>
<evidence type="ECO:0000256" key="3">
    <source>
        <dbReference type="ARBA" id="ARBA00022679"/>
    </source>
</evidence>
<evidence type="ECO:0000256" key="4">
    <source>
        <dbReference type="ARBA" id="ARBA00023098"/>
    </source>
</evidence>
<evidence type="ECO:0000256" key="1">
    <source>
        <dbReference type="ARBA" id="ARBA00022516"/>
    </source>
</evidence>
<dbReference type="GO" id="GO:0005737">
    <property type="term" value="C:cytoplasm"/>
    <property type="evidence" value="ECO:0007669"/>
    <property type="project" value="UniProtKB-SubCell"/>
</dbReference>
<dbReference type="NCBIfam" id="TIGR01852">
    <property type="entry name" value="lipid_A_lpxA"/>
    <property type="match status" value="1"/>
</dbReference>
<gene>
    <name evidence="6" type="primary">lpxA</name>
    <name evidence="8" type="ORF">A7E75_11000</name>
</gene>
<comment type="pathway">
    <text evidence="6">Glycolipid biosynthesis; lipid IV(A) biosynthesis; lipid IV(A) from (3R)-3-hydroxytetradecanoyl-[acyl-carrier-protein] and UDP-N-acetyl-alpha-D-glucosamine: step 1/6.</text>
</comment>
<dbReference type="EC" id="2.3.1.129" evidence="6"/>
<comment type="similarity">
    <text evidence="6">Belongs to the transferase hexapeptide repeat family. LpxA subfamily.</text>
</comment>
<keyword evidence="9" id="KW-1185">Reference proteome</keyword>
<dbReference type="InterPro" id="IPR029098">
    <property type="entry name" value="Acetyltransf_C"/>
</dbReference>
<comment type="function">
    <text evidence="6">Involved in the biosynthesis of lipid A, a phosphorylated glycolipid that anchors the lipopolysaccharide to the outer membrane of the cell.</text>
</comment>
<evidence type="ECO:0000256" key="2">
    <source>
        <dbReference type="ARBA" id="ARBA00022556"/>
    </source>
</evidence>
<protein>
    <recommendedName>
        <fullName evidence="6">Acyl-[acyl-carrier-protein]--UDP-N-acetylglucosamine O-acyltransferase</fullName>
        <shortName evidence="6">UDP-N-acetylglucosamine acyltransferase</shortName>
        <ecNumber evidence="6">2.3.1.129</ecNumber>
    </recommendedName>
</protein>
<dbReference type="PANTHER" id="PTHR43480:SF1">
    <property type="entry name" value="ACYL-[ACYL-CARRIER-PROTEIN]--UDP-N-ACETYLGLUCOSAMINE O-ACYLTRANSFERASE, MITOCHONDRIAL-RELATED"/>
    <property type="match status" value="1"/>
</dbReference>
<dbReference type="PIRSF" id="PIRSF000456">
    <property type="entry name" value="UDP-GlcNAc_acltr"/>
    <property type="match status" value="1"/>
</dbReference>
<dbReference type="UniPathway" id="UPA00359">
    <property type="reaction ID" value="UER00477"/>
</dbReference>
<dbReference type="EMBL" id="CP015518">
    <property type="protein sequence ID" value="APG25488.1"/>
    <property type="molecule type" value="Genomic_DNA"/>
</dbReference>
<dbReference type="Pfam" id="PF13720">
    <property type="entry name" value="Acetyltransf_11"/>
    <property type="match status" value="1"/>
</dbReference>
<keyword evidence="1 6" id="KW-0444">Lipid biosynthesis</keyword>
<keyword evidence="4 6" id="KW-0443">Lipid metabolism</keyword>
<dbReference type="InterPro" id="IPR037157">
    <property type="entry name" value="Acetyltransf_C_sf"/>
</dbReference>
<dbReference type="SUPFAM" id="SSF51161">
    <property type="entry name" value="Trimeric LpxA-like enzymes"/>
    <property type="match status" value="1"/>
</dbReference>
<reference evidence="8 9" key="1">
    <citation type="journal article" date="2017" name="Genome Announc.">
        <title>Complete Genome Sequences of Two Acetylene-Fermenting Pelobacter acetylenicus Strains.</title>
        <authorList>
            <person name="Sutton J.M."/>
            <person name="Baesman S.M."/>
            <person name="Fierst J.L."/>
            <person name="Poret-Peterson A.T."/>
            <person name="Oremland R.S."/>
            <person name="Dunlap D.S."/>
            <person name="Akob D.M."/>
        </authorList>
    </citation>
    <scope>NUCLEOTIDE SEQUENCE [LARGE SCALE GENOMIC DNA]</scope>
    <source>
        <strain evidence="8 9">DSM 3247</strain>
    </source>
</reference>
<dbReference type="AlphaFoldDB" id="A0A1L3GIH4"/>
<name>A0A1L3GIH4_SYNAC</name>
<keyword evidence="3 6" id="KW-0808">Transferase</keyword>
<dbReference type="NCBIfam" id="NF003657">
    <property type="entry name" value="PRK05289.1"/>
    <property type="match status" value="1"/>
</dbReference>
<dbReference type="KEGG" id="pace:A6070_05010"/>
<evidence type="ECO:0000313" key="9">
    <source>
        <dbReference type="Proteomes" id="UP000182264"/>
    </source>
</evidence>
<feature type="domain" description="UDP N-acetylglucosamine O-acyltransferase C-terminal" evidence="7">
    <location>
        <begin position="174"/>
        <end position="254"/>
    </location>
</feature>
<evidence type="ECO:0000256" key="5">
    <source>
        <dbReference type="ARBA" id="ARBA00023315"/>
    </source>
</evidence>
<keyword evidence="6" id="KW-0963">Cytoplasm</keyword>
<dbReference type="Gene3D" id="2.160.10.10">
    <property type="entry name" value="Hexapeptide repeat proteins"/>
    <property type="match status" value="1"/>
</dbReference>
<comment type="subcellular location">
    <subcellularLocation>
        <location evidence="6">Cytoplasm</location>
    </subcellularLocation>
</comment>
<dbReference type="Proteomes" id="UP000182264">
    <property type="component" value="Chromosome"/>
</dbReference>
<dbReference type="CDD" id="cd03351">
    <property type="entry name" value="LbH_UDP-GlcNAc_AT"/>
    <property type="match status" value="1"/>
</dbReference>
<comment type="catalytic activity">
    <reaction evidence="6">
        <text>a (3R)-hydroxyacyl-[ACP] + UDP-N-acetyl-alpha-D-glucosamine = a UDP-3-O-[(3R)-3-hydroxyacyl]-N-acetyl-alpha-D-glucosamine + holo-[ACP]</text>
        <dbReference type="Rhea" id="RHEA:67812"/>
        <dbReference type="Rhea" id="RHEA-COMP:9685"/>
        <dbReference type="Rhea" id="RHEA-COMP:9945"/>
        <dbReference type="ChEBI" id="CHEBI:57705"/>
        <dbReference type="ChEBI" id="CHEBI:64479"/>
        <dbReference type="ChEBI" id="CHEBI:78827"/>
        <dbReference type="ChEBI" id="CHEBI:173225"/>
        <dbReference type="EC" id="2.3.1.129"/>
    </reaction>
</comment>
<keyword evidence="6" id="KW-0677">Repeat</keyword>
<dbReference type="OrthoDB" id="9807278at2"/>
<evidence type="ECO:0000313" key="8">
    <source>
        <dbReference type="EMBL" id="APG25488.1"/>
    </source>
</evidence>
<comment type="subunit">
    <text evidence="6">Homotrimer.</text>
</comment>
<dbReference type="InterPro" id="IPR010137">
    <property type="entry name" value="Lipid_A_LpxA"/>
</dbReference>
<dbReference type="InterPro" id="IPR011004">
    <property type="entry name" value="Trimer_LpxA-like_sf"/>
</dbReference>
<keyword evidence="2 6" id="KW-0441">Lipid A biosynthesis</keyword>